<dbReference type="InterPro" id="IPR001509">
    <property type="entry name" value="Epimerase_deHydtase"/>
</dbReference>
<evidence type="ECO:0000256" key="2">
    <source>
        <dbReference type="ARBA" id="ARBA00023277"/>
    </source>
</evidence>
<dbReference type="PANTHER" id="PTHR43103">
    <property type="entry name" value="NUCLEOSIDE-DIPHOSPHATE-SUGAR EPIMERASE"/>
    <property type="match status" value="1"/>
</dbReference>
<proteinExistence type="predicted"/>
<dbReference type="InterPro" id="IPR036291">
    <property type="entry name" value="NAD(P)-bd_dom_sf"/>
</dbReference>
<keyword evidence="1" id="KW-0521">NADP</keyword>
<dbReference type="PANTHER" id="PTHR43103:SF3">
    <property type="entry name" value="ADP-L-GLYCERO-D-MANNO-HEPTOSE-6-EPIMERASE"/>
    <property type="match status" value="1"/>
</dbReference>
<organism evidence="4">
    <name type="scientific">marine sediment metagenome</name>
    <dbReference type="NCBI Taxonomy" id="412755"/>
    <lineage>
        <taxon>unclassified sequences</taxon>
        <taxon>metagenomes</taxon>
        <taxon>ecological metagenomes</taxon>
    </lineage>
</organism>
<dbReference type="AlphaFoldDB" id="X1KKX8"/>
<gene>
    <name evidence="4" type="ORF">S03H2_69053</name>
</gene>
<dbReference type="EMBL" id="BARU01045537">
    <property type="protein sequence ID" value="GAH94245.1"/>
    <property type="molecule type" value="Genomic_DNA"/>
</dbReference>
<evidence type="ECO:0000259" key="3">
    <source>
        <dbReference type="Pfam" id="PF01370"/>
    </source>
</evidence>
<reference evidence="4" key="1">
    <citation type="journal article" date="2014" name="Front. Microbiol.">
        <title>High frequency of phylogenetically diverse reductive dehalogenase-homologous genes in deep subseafloor sedimentary metagenomes.</title>
        <authorList>
            <person name="Kawai M."/>
            <person name="Futagami T."/>
            <person name="Toyoda A."/>
            <person name="Takaki Y."/>
            <person name="Nishi S."/>
            <person name="Hori S."/>
            <person name="Arai W."/>
            <person name="Tsubouchi T."/>
            <person name="Morono Y."/>
            <person name="Uchiyama I."/>
            <person name="Ito T."/>
            <person name="Fujiyama A."/>
            <person name="Inagaki F."/>
            <person name="Takami H."/>
        </authorList>
    </citation>
    <scope>NUCLEOTIDE SEQUENCE</scope>
    <source>
        <strain evidence="4">Expedition CK06-06</strain>
    </source>
</reference>
<comment type="caution">
    <text evidence="4">The sequence shown here is derived from an EMBL/GenBank/DDBJ whole genome shotgun (WGS) entry which is preliminary data.</text>
</comment>
<evidence type="ECO:0000256" key="1">
    <source>
        <dbReference type="ARBA" id="ARBA00022857"/>
    </source>
</evidence>
<protein>
    <recommendedName>
        <fullName evidence="3">NAD-dependent epimerase/dehydratase domain-containing protein</fullName>
    </recommendedName>
</protein>
<evidence type="ECO:0000313" key="4">
    <source>
        <dbReference type="EMBL" id="GAH94245.1"/>
    </source>
</evidence>
<name>X1KKX8_9ZZZZ</name>
<dbReference type="SUPFAM" id="SSF51735">
    <property type="entry name" value="NAD(P)-binding Rossmann-fold domains"/>
    <property type="match status" value="1"/>
</dbReference>
<dbReference type="Gene3D" id="3.40.50.720">
    <property type="entry name" value="NAD(P)-binding Rossmann-like Domain"/>
    <property type="match status" value="1"/>
</dbReference>
<dbReference type="Pfam" id="PF01370">
    <property type="entry name" value="Epimerase"/>
    <property type="match status" value="1"/>
</dbReference>
<accession>X1KKX8</accession>
<feature type="domain" description="NAD-dependent epimerase/dehydratase" evidence="3">
    <location>
        <begin position="3"/>
        <end position="115"/>
    </location>
</feature>
<sequence length="127" mass="13914">MAILVTGGSGFIGTALTQKLLGKGHRVYSVSRHPPEPADNLIPLVGDITQPNLGLAEMKPLKDITIVYHLAGIHSLRQADKDSSIWKTNVEGTKSVLEFCLKHDIPKLFFTSTAYAWTVNPYGRSKI</sequence>
<keyword evidence="2" id="KW-0119">Carbohydrate metabolism</keyword>
<feature type="non-terminal residue" evidence="4">
    <location>
        <position position="127"/>
    </location>
</feature>